<comment type="caution">
    <text evidence="8">The sequence shown here is derived from an EMBL/GenBank/DDBJ whole genome shotgun (WGS) entry which is preliminary data.</text>
</comment>
<evidence type="ECO:0000259" key="7">
    <source>
        <dbReference type="Pfam" id="PF01515"/>
    </source>
</evidence>
<keyword evidence="5 8" id="KW-0012">Acyltransferase</keyword>
<dbReference type="InterPro" id="IPR042112">
    <property type="entry name" value="P_AcTrfase_dom2"/>
</dbReference>
<sequence length="570" mass="59885">MGHCKKAMDLVKIALSYFGNAAATRFVGGILLNDDAPRDAKGQKKLVLAGHKEACCKGTDDSCKNFAASHSTGACSISAGATGGACSIGGDGDSCGCGCSPLATIPYCCKNYTYRAGDLAAFIDGVCTGDSAVRSAKIVFDNAAADDRSLLLTATAPAETKAKIVIVCDHDGECSVNGAQATIATKSSVWAVAETLSNLPAILLNDDTERAENAAAYGAACFDAAALDQLSAPRDEAFPLLSPEAFRFKLTELARAANKRIALPEGDEPRTVRAAAKVAEAHIAVPVLYGKKEQILAVAKELGVSLDSGVEFVDPDEIRENYVARLVELRKSKGLTEEQARELLKDNVFLATMMLERDEVNGLVSGAVHTTANTIRPALQVIKTAPGSKLVSAIFFMLMKEQVYVFGDCALNLNPDSDQLAQIAIQSADTAKAFGIDPRVAMITYSTGKSGKGPDVDLMTEATKKAQELRPDLLIDGPLQYDAAVMPDVAAQKAPGSKVAGRATVFIFPSLSTGNTVYKAVQRSANVVAIGPMLQGLNKPVNDLSRGALVDDIVYTIAITAIQAGQKDQK</sequence>
<evidence type="ECO:0000256" key="3">
    <source>
        <dbReference type="ARBA" id="ARBA00021528"/>
    </source>
</evidence>
<dbReference type="Pfam" id="PF01515">
    <property type="entry name" value="PTA_PTB"/>
    <property type="match status" value="1"/>
</dbReference>
<dbReference type="FunFam" id="3.40.50.10750:FF:000001">
    <property type="entry name" value="Phosphate acetyltransferase"/>
    <property type="match status" value="1"/>
</dbReference>
<evidence type="ECO:0000256" key="6">
    <source>
        <dbReference type="ARBA" id="ARBA00031108"/>
    </source>
</evidence>
<evidence type="ECO:0000256" key="1">
    <source>
        <dbReference type="ARBA" id="ARBA00004989"/>
    </source>
</evidence>
<feature type="domain" description="Phosphate acetyl/butaryl transferase" evidence="7">
    <location>
        <begin position="249"/>
        <end position="561"/>
    </location>
</feature>
<dbReference type="Gene3D" id="3.40.50.10950">
    <property type="match status" value="1"/>
</dbReference>
<dbReference type="InterPro" id="IPR042113">
    <property type="entry name" value="P_AcTrfase_dom1"/>
</dbReference>
<evidence type="ECO:0000313" key="9">
    <source>
        <dbReference type="Proteomes" id="UP000733611"/>
    </source>
</evidence>
<dbReference type="SUPFAM" id="SSF53659">
    <property type="entry name" value="Isocitrate/Isopropylmalate dehydrogenase-like"/>
    <property type="match status" value="1"/>
</dbReference>
<evidence type="ECO:0000256" key="2">
    <source>
        <dbReference type="ARBA" id="ARBA00012707"/>
    </source>
</evidence>
<proteinExistence type="predicted"/>
<evidence type="ECO:0000256" key="4">
    <source>
        <dbReference type="ARBA" id="ARBA00022679"/>
    </source>
</evidence>
<dbReference type="NCBIfam" id="NF004167">
    <property type="entry name" value="PRK05632.1"/>
    <property type="match status" value="1"/>
</dbReference>
<organism evidence="8 9">
    <name type="scientific">Candidatus Anaerobiospirillum pullicola</name>
    <dbReference type="NCBI Taxonomy" id="2838451"/>
    <lineage>
        <taxon>Bacteria</taxon>
        <taxon>Pseudomonadati</taxon>
        <taxon>Pseudomonadota</taxon>
        <taxon>Gammaproteobacteria</taxon>
        <taxon>Aeromonadales</taxon>
        <taxon>Succinivibrionaceae</taxon>
        <taxon>Anaerobiospirillum</taxon>
    </lineage>
</organism>
<reference evidence="8" key="1">
    <citation type="journal article" date="2021" name="PeerJ">
        <title>Extensive microbial diversity within the chicken gut microbiome revealed by metagenomics and culture.</title>
        <authorList>
            <person name="Gilroy R."/>
            <person name="Ravi A."/>
            <person name="Getino M."/>
            <person name="Pursley I."/>
            <person name="Horton D.L."/>
            <person name="Alikhan N.F."/>
            <person name="Baker D."/>
            <person name="Gharbi K."/>
            <person name="Hall N."/>
            <person name="Watson M."/>
            <person name="Adriaenssens E.M."/>
            <person name="Foster-Nyarko E."/>
            <person name="Jarju S."/>
            <person name="Secka A."/>
            <person name="Antonio M."/>
            <person name="Oren A."/>
            <person name="Chaudhuri R.R."/>
            <person name="La Ragione R."/>
            <person name="Hildebrand F."/>
            <person name="Pallen M.J."/>
        </authorList>
    </citation>
    <scope>NUCLEOTIDE SEQUENCE</scope>
    <source>
        <strain evidence="8">378</strain>
    </source>
</reference>
<gene>
    <name evidence="8" type="primary">pta</name>
    <name evidence="8" type="ORF">H9847_00940</name>
</gene>
<dbReference type="InterPro" id="IPR002505">
    <property type="entry name" value="PTA_PTB"/>
</dbReference>
<evidence type="ECO:0000256" key="5">
    <source>
        <dbReference type="ARBA" id="ARBA00023315"/>
    </source>
</evidence>
<accession>A0A948WX39</accession>
<dbReference type="InterPro" id="IPR004614">
    <property type="entry name" value="P_AcTrfase"/>
</dbReference>
<dbReference type="Proteomes" id="UP000733611">
    <property type="component" value="Unassembled WGS sequence"/>
</dbReference>
<dbReference type="AlphaFoldDB" id="A0A948WX39"/>
<keyword evidence="4 8" id="KW-0808">Transferase</keyword>
<name>A0A948WX39_9GAMM</name>
<dbReference type="PANTHER" id="PTHR43356:SF3">
    <property type="entry name" value="PHOSPHATE ACETYLTRANSFERASE"/>
    <property type="match status" value="1"/>
</dbReference>
<dbReference type="NCBIfam" id="NF007233">
    <property type="entry name" value="PRK09653.1"/>
    <property type="match status" value="1"/>
</dbReference>
<dbReference type="GO" id="GO:0008959">
    <property type="term" value="F:phosphate acetyltransferase activity"/>
    <property type="evidence" value="ECO:0007669"/>
    <property type="project" value="UniProtKB-EC"/>
</dbReference>
<dbReference type="EMBL" id="JAHLFE010000016">
    <property type="protein sequence ID" value="MBU3843430.1"/>
    <property type="molecule type" value="Genomic_DNA"/>
</dbReference>
<dbReference type="Gene3D" id="3.40.50.10750">
    <property type="entry name" value="Isocitrate/Isopropylmalate dehydrogenase-like"/>
    <property type="match status" value="1"/>
</dbReference>
<dbReference type="InterPro" id="IPR050500">
    <property type="entry name" value="Phos_Acetyltrans/Butyryltrans"/>
</dbReference>
<protein>
    <recommendedName>
        <fullName evidence="3">Phosphate acetyltransferase</fullName>
        <ecNumber evidence="2">2.3.1.8</ecNumber>
    </recommendedName>
    <alternativeName>
        <fullName evidence="6">Phosphotransacetylase</fullName>
    </alternativeName>
</protein>
<dbReference type="EC" id="2.3.1.8" evidence="2"/>
<evidence type="ECO:0000313" key="8">
    <source>
        <dbReference type="EMBL" id="MBU3843430.1"/>
    </source>
</evidence>
<dbReference type="NCBIfam" id="TIGR00651">
    <property type="entry name" value="pta"/>
    <property type="match status" value="1"/>
</dbReference>
<dbReference type="PANTHER" id="PTHR43356">
    <property type="entry name" value="PHOSPHATE ACETYLTRANSFERASE"/>
    <property type="match status" value="1"/>
</dbReference>
<reference evidence="8" key="2">
    <citation type="submission" date="2021-04" db="EMBL/GenBank/DDBJ databases">
        <authorList>
            <person name="Gilroy R."/>
        </authorList>
    </citation>
    <scope>NUCLEOTIDE SEQUENCE</scope>
    <source>
        <strain evidence="8">378</strain>
    </source>
</reference>
<comment type="pathway">
    <text evidence="1">Metabolic intermediate biosynthesis; acetyl-CoA biosynthesis; acetyl-CoA from acetate: step 2/2.</text>
</comment>